<keyword evidence="1" id="KW-0732">Signal</keyword>
<organism evidence="2">
    <name type="scientific">Timema californicum</name>
    <name type="common">California timema</name>
    <name type="synonym">Walking stick</name>
    <dbReference type="NCBI Taxonomy" id="61474"/>
    <lineage>
        <taxon>Eukaryota</taxon>
        <taxon>Metazoa</taxon>
        <taxon>Ecdysozoa</taxon>
        <taxon>Arthropoda</taxon>
        <taxon>Hexapoda</taxon>
        <taxon>Insecta</taxon>
        <taxon>Pterygota</taxon>
        <taxon>Neoptera</taxon>
        <taxon>Polyneoptera</taxon>
        <taxon>Phasmatodea</taxon>
        <taxon>Timematodea</taxon>
        <taxon>Timematoidea</taxon>
        <taxon>Timematidae</taxon>
        <taxon>Timema</taxon>
    </lineage>
</organism>
<evidence type="ECO:0000256" key="1">
    <source>
        <dbReference type="SAM" id="SignalP"/>
    </source>
</evidence>
<gene>
    <name evidence="2" type="ORF">TCMB3V08_LOCUS2250</name>
</gene>
<accession>A0A7R9IZ62</accession>
<name>A0A7R9IZ62_TIMCA</name>
<feature type="chain" id="PRO_5030983750" evidence="1">
    <location>
        <begin position="26"/>
        <end position="190"/>
    </location>
</feature>
<proteinExistence type="predicted"/>
<sequence>MYMNIHLVFLMVLMVSMALIQGTWSAPQLPLGLPGFGNPINTLQHLFEKWFGLHDHQRGRLQNPREQENRNLAYVPSTLTLVFLLQFLHRLDLLCIYRSLSLKPKYMKQGLTRTQCPCLTRVFGFANSRYIVAGTHSEMNNLVVFLMVLMVTMALIQGTWSAPQTRPQISVDDIGSVVRAILSRIASSGI</sequence>
<feature type="signal peptide" evidence="1">
    <location>
        <begin position="1"/>
        <end position="25"/>
    </location>
</feature>
<evidence type="ECO:0000313" key="2">
    <source>
        <dbReference type="EMBL" id="CAD7569514.1"/>
    </source>
</evidence>
<reference evidence="2" key="1">
    <citation type="submission" date="2020-11" db="EMBL/GenBank/DDBJ databases">
        <authorList>
            <person name="Tran Van P."/>
        </authorList>
    </citation>
    <scope>NUCLEOTIDE SEQUENCE</scope>
</reference>
<protein>
    <submittedName>
        <fullName evidence="2">(California timema) hypothetical protein</fullName>
    </submittedName>
</protein>
<dbReference type="EMBL" id="OE179694">
    <property type="protein sequence ID" value="CAD7569514.1"/>
    <property type="molecule type" value="Genomic_DNA"/>
</dbReference>
<dbReference type="AlphaFoldDB" id="A0A7R9IZ62"/>